<dbReference type="Pfam" id="PF07963">
    <property type="entry name" value="N_methyl"/>
    <property type="match status" value="1"/>
</dbReference>
<protein>
    <recommendedName>
        <fullName evidence="4">Type II secretion system protein GspG C-terminal domain-containing protein</fullName>
    </recommendedName>
</protein>
<sequence length="173" mass="19457">MLKNMLAKGFTLTELMAVVIIIAILSGVALGSYKKAAERSHFTEGLVAGHTVLEAVNRYYYDNPDLSDSERKRPKADYLDIGLSNARSCTINPNKDYCLRTKYFEIVIQTWGVQVNRVQNNAVKDYYFYLYPEYASGRYPDQCISRSATGHDLCVTMGYTNCSGSGSYYSCTK</sequence>
<dbReference type="EMBL" id="NFJD01000002">
    <property type="protein sequence ID" value="OUO56930.1"/>
    <property type="molecule type" value="Genomic_DNA"/>
</dbReference>
<accession>A0A1Y4DKV1</accession>
<proteinExistence type="predicted"/>
<gene>
    <name evidence="2" type="ORF">B5F75_03545</name>
</gene>
<name>A0A1Y4DKV1_9BACT</name>
<keyword evidence="1" id="KW-1133">Transmembrane helix</keyword>
<keyword evidence="1" id="KW-0472">Membrane</keyword>
<dbReference type="OrthoDB" id="5296638at2"/>
<feature type="transmembrane region" description="Helical" evidence="1">
    <location>
        <begin position="12"/>
        <end position="33"/>
    </location>
</feature>
<keyword evidence="1" id="KW-0812">Transmembrane</keyword>
<organism evidence="2 3">
    <name type="scientific">Candidatus Avelusimicrobium gallicola</name>
    <dbReference type="NCBI Taxonomy" id="2562704"/>
    <lineage>
        <taxon>Bacteria</taxon>
        <taxon>Pseudomonadati</taxon>
        <taxon>Elusimicrobiota</taxon>
        <taxon>Elusimicrobia</taxon>
        <taxon>Elusimicrobiales</taxon>
        <taxon>Elusimicrobiaceae</taxon>
        <taxon>Candidatus Avelusimicrobium</taxon>
    </lineage>
</organism>
<evidence type="ECO:0000313" key="3">
    <source>
        <dbReference type="Proteomes" id="UP000196368"/>
    </source>
</evidence>
<reference evidence="3" key="1">
    <citation type="submission" date="2017-04" db="EMBL/GenBank/DDBJ databases">
        <title>Function of individual gut microbiota members based on whole genome sequencing of pure cultures obtained from chicken caecum.</title>
        <authorList>
            <person name="Medvecky M."/>
            <person name="Cejkova D."/>
            <person name="Polansky O."/>
            <person name="Karasova D."/>
            <person name="Kubasova T."/>
            <person name="Cizek A."/>
            <person name="Rychlik I."/>
        </authorList>
    </citation>
    <scope>NUCLEOTIDE SEQUENCE [LARGE SCALE GENOMIC DNA]</scope>
    <source>
        <strain evidence="3">An273</strain>
    </source>
</reference>
<evidence type="ECO:0000313" key="2">
    <source>
        <dbReference type="EMBL" id="OUO56930.1"/>
    </source>
</evidence>
<dbReference type="RefSeq" id="WP_087288002.1">
    <property type="nucleotide sequence ID" value="NZ_NFJD01000002.1"/>
</dbReference>
<dbReference type="InterPro" id="IPR045584">
    <property type="entry name" value="Pilin-like"/>
</dbReference>
<dbReference type="InterPro" id="IPR012902">
    <property type="entry name" value="N_methyl_site"/>
</dbReference>
<dbReference type="NCBIfam" id="TIGR02532">
    <property type="entry name" value="IV_pilin_GFxxxE"/>
    <property type="match status" value="1"/>
</dbReference>
<dbReference type="Gene3D" id="3.30.700.10">
    <property type="entry name" value="Glycoprotein, Type 4 Pilin"/>
    <property type="match status" value="1"/>
</dbReference>
<evidence type="ECO:0008006" key="4">
    <source>
        <dbReference type="Google" id="ProtNLM"/>
    </source>
</evidence>
<keyword evidence="3" id="KW-1185">Reference proteome</keyword>
<comment type="caution">
    <text evidence="2">The sequence shown here is derived from an EMBL/GenBank/DDBJ whole genome shotgun (WGS) entry which is preliminary data.</text>
</comment>
<evidence type="ECO:0000256" key="1">
    <source>
        <dbReference type="SAM" id="Phobius"/>
    </source>
</evidence>
<dbReference type="SUPFAM" id="SSF54523">
    <property type="entry name" value="Pili subunits"/>
    <property type="match status" value="1"/>
</dbReference>
<dbReference type="Proteomes" id="UP000196368">
    <property type="component" value="Unassembled WGS sequence"/>
</dbReference>
<dbReference type="AlphaFoldDB" id="A0A1Y4DKV1"/>